<evidence type="ECO:0000256" key="2">
    <source>
        <dbReference type="ARBA" id="ARBA00022670"/>
    </source>
</evidence>
<dbReference type="PANTHER" id="PTHR47053">
    <property type="entry name" value="MUREIN DD-ENDOPEPTIDASE MEPH-RELATED"/>
    <property type="match status" value="1"/>
</dbReference>
<evidence type="ECO:0000256" key="3">
    <source>
        <dbReference type="ARBA" id="ARBA00022801"/>
    </source>
</evidence>
<dbReference type="PANTHER" id="PTHR47053:SF5">
    <property type="entry name" value="BIFUNCTIONAL MURAMIDASE_DL-ENDOPEPTIDASE CWLT"/>
    <property type="match status" value="1"/>
</dbReference>
<dbReference type="Proteomes" id="UP000199394">
    <property type="component" value="Unassembled WGS sequence"/>
</dbReference>
<organism evidence="7 8">
    <name type="scientific">Eubacterium aggregans</name>
    <dbReference type="NCBI Taxonomy" id="81409"/>
    <lineage>
        <taxon>Bacteria</taxon>
        <taxon>Bacillati</taxon>
        <taxon>Bacillota</taxon>
        <taxon>Clostridia</taxon>
        <taxon>Eubacteriales</taxon>
        <taxon>Eubacteriaceae</taxon>
        <taxon>Eubacterium</taxon>
    </lineage>
</organism>
<sequence>MQVESGGTAEDVMQSSESLGLPPNSLSTEESIKQGVKYFSELLTSAEQQGVDIDSVIQSYNYGGGFLNYVRSHGKKYTYELAEQFSKEKSGGQKADYPNPIAIPVNGGWRYNYGNQFYVQLVSQYLTDTSPTEFDDETVQVIMDEALKYEGFPYVFGGASPTTSFDCSGLIQWVYDKAGISLPRVAQDQYDATQEISMEEAQAGDLIFFHSTYNAGTYVTHVAIYLEGNRFYHAGDPIGYGDLSSRYWQDHLIGARRVIHN</sequence>
<accession>A0A1H4A0P7</accession>
<dbReference type="InterPro" id="IPR000064">
    <property type="entry name" value="NLP_P60_dom"/>
</dbReference>
<evidence type="ECO:0000313" key="8">
    <source>
        <dbReference type="Proteomes" id="UP000199394"/>
    </source>
</evidence>
<dbReference type="GO" id="GO:0006508">
    <property type="term" value="P:proteolysis"/>
    <property type="evidence" value="ECO:0007669"/>
    <property type="project" value="UniProtKB-KW"/>
</dbReference>
<dbReference type="Pfam" id="PF00877">
    <property type="entry name" value="NLPC_P60"/>
    <property type="match status" value="1"/>
</dbReference>
<dbReference type="InterPro" id="IPR038765">
    <property type="entry name" value="Papain-like_cys_pep_sf"/>
</dbReference>
<evidence type="ECO:0000256" key="1">
    <source>
        <dbReference type="ARBA" id="ARBA00007074"/>
    </source>
</evidence>
<keyword evidence="3" id="KW-0378">Hydrolase</keyword>
<dbReference type="PROSITE" id="PS51935">
    <property type="entry name" value="NLPC_P60"/>
    <property type="match status" value="1"/>
</dbReference>
<protein>
    <submittedName>
        <fullName evidence="7">NlpC/P60 family protein</fullName>
    </submittedName>
</protein>
<name>A0A1H4A0P7_9FIRM</name>
<feature type="region of interest" description="Disordered" evidence="5">
    <location>
        <begin position="1"/>
        <end position="27"/>
    </location>
</feature>
<dbReference type="Gene3D" id="1.10.530.10">
    <property type="match status" value="1"/>
</dbReference>
<dbReference type="STRING" id="81409.SAMN04515656_10740"/>
<evidence type="ECO:0000313" key="7">
    <source>
        <dbReference type="EMBL" id="SEA29535.1"/>
    </source>
</evidence>
<dbReference type="Pfam" id="PF13702">
    <property type="entry name" value="Lysozyme_like"/>
    <property type="match status" value="1"/>
</dbReference>
<keyword evidence="2" id="KW-0645">Protease</keyword>
<feature type="compositionally biased region" description="Polar residues" evidence="5">
    <location>
        <begin position="13"/>
        <end position="27"/>
    </location>
</feature>
<keyword evidence="4" id="KW-0788">Thiol protease</keyword>
<feature type="domain" description="NlpC/P60" evidence="6">
    <location>
        <begin position="136"/>
        <end position="259"/>
    </location>
</feature>
<dbReference type="EMBL" id="FNRK01000007">
    <property type="protein sequence ID" value="SEA29535.1"/>
    <property type="molecule type" value="Genomic_DNA"/>
</dbReference>
<dbReference type="CDD" id="cd16891">
    <property type="entry name" value="CwlT-like"/>
    <property type="match status" value="1"/>
</dbReference>
<reference evidence="7 8" key="1">
    <citation type="submission" date="2016-10" db="EMBL/GenBank/DDBJ databases">
        <authorList>
            <person name="de Groot N.N."/>
        </authorList>
    </citation>
    <scope>NUCLEOTIDE SEQUENCE [LARGE SCALE GENOMIC DNA]</scope>
    <source>
        <strain evidence="7 8">SR12</strain>
    </source>
</reference>
<gene>
    <name evidence="7" type="ORF">SAMN04515656_10740</name>
</gene>
<proteinExistence type="inferred from homology"/>
<keyword evidence="8" id="KW-1185">Reference proteome</keyword>
<evidence type="ECO:0000259" key="6">
    <source>
        <dbReference type="PROSITE" id="PS51935"/>
    </source>
</evidence>
<evidence type="ECO:0000256" key="4">
    <source>
        <dbReference type="ARBA" id="ARBA00022807"/>
    </source>
</evidence>
<comment type="similarity">
    <text evidence="1">Belongs to the peptidase C40 family.</text>
</comment>
<evidence type="ECO:0000256" key="5">
    <source>
        <dbReference type="SAM" id="MobiDB-lite"/>
    </source>
</evidence>
<dbReference type="GO" id="GO:0008234">
    <property type="term" value="F:cysteine-type peptidase activity"/>
    <property type="evidence" value="ECO:0007669"/>
    <property type="project" value="UniProtKB-KW"/>
</dbReference>
<dbReference type="InterPro" id="IPR051202">
    <property type="entry name" value="Peptidase_C40"/>
</dbReference>
<dbReference type="Gene3D" id="3.90.1720.10">
    <property type="entry name" value="endopeptidase domain like (from Nostoc punctiforme)"/>
    <property type="match status" value="1"/>
</dbReference>
<dbReference type="AlphaFoldDB" id="A0A1H4A0P7"/>
<dbReference type="InterPro" id="IPR047194">
    <property type="entry name" value="CwlT-like_lysozyme"/>
</dbReference>
<dbReference type="SUPFAM" id="SSF54001">
    <property type="entry name" value="Cysteine proteinases"/>
    <property type="match status" value="1"/>
</dbReference>